<dbReference type="Pfam" id="PF08281">
    <property type="entry name" value="Sigma70_r4_2"/>
    <property type="match status" value="1"/>
</dbReference>
<evidence type="ECO:0000313" key="8">
    <source>
        <dbReference type="EMBL" id="NOU58322.1"/>
    </source>
</evidence>
<evidence type="ECO:0000256" key="5">
    <source>
        <dbReference type="ARBA" id="ARBA00023163"/>
    </source>
</evidence>
<dbReference type="InterPro" id="IPR013249">
    <property type="entry name" value="RNA_pol_sigma70_r4_t2"/>
</dbReference>
<dbReference type="InterPro" id="IPR013325">
    <property type="entry name" value="RNA_pol_sigma_r2"/>
</dbReference>
<evidence type="ECO:0000256" key="2">
    <source>
        <dbReference type="ARBA" id="ARBA00023015"/>
    </source>
</evidence>
<dbReference type="SUPFAM" id="SSF88659">
    <property type="entry name" value="Sigma3 and sigma4 domains of RNA polymerase sigma factors"/>
    <property type="match status" value="1"/>
</dbReference>
<dbReference type="Gene3D" id="1.10.1740.10">
    <property type="match status" value="1"/>
</dbReference>
<keyword evidence="2" id="KW-0805">Transcription regulation</keyword>
<dbReference type="Pfam" id="PF04542">
    <property type="entry name" value="Sigma70_r2"/>
    <property type="match status" value="1"/>
</dbReference>
<proteinExistence type="inferred from homology"/>
<protein>
    <submittedName>
        <fullName evidence="8">RNA polymerase sigma factor</fullName>
    </submittedName>
</protein>
<evidence type="ECO:0000256" key="3">
    <source>
        <dbReference type="ARBA" id="ARBA00023082"/>
    </source>
</evidence>
<dbReference type="CDD" id="cd06171">
    <property type="entry name" value="Sigma70_r4"/>
    <property type="match status" value="1"/>
</dbReference>
<organism evidence="8 9">
    <name type="scientific">Marinifilum caeruleilacunae</name>
    <dbReference type="NCBI Taxonomy" id="2499076"/>
    <lineage>
        <taxon>Bacteria</taxon>
        <taxon>Pseudomonadati</taxon>
        <taxon>Bacteroidota</taxon>
        <taxon>Bacteroidia</taxon>
        <taxon>Marinilabiliales</taxon>
        <taxon>Marinifilaceae</taxon>
    </lineage>
</organism>
<reference evidence="8 9" key="1">
    <citation type="submission" date="2018-12" db="EMBL/GenBank/DDBJ databases">
        <title>Marinifilum JC070 sp. nov., a marine bacterium isolated from Yongle Blue Hole in the South China Sea.</title>
        <authorList>
            <person name="Fu T."/>
        </authorList>
    </citation>
    <scope>NUCLEOTIDE SEQUENCE [LARGE SCALE GENOMIC DNA]</scope>
    <source>
        <strain evidence="8 9">JC070</strain>
    </source>
</reference>
<dbReference type="InterPro" id="IPR013324">
    <property type="entry name" value="RNA_pol_sigma_r3/r4-like"/>
</dbReference>
<dbReference type="RefSeq" id="WP_171593582.1">
    <property type="nucleotide sequence ID" value="NZ_RZNH01000001.1"/>
</dbReference>
<dbReference type="Proteomes" id="UP000732105">
    <property type="component" value="Unassembled WGS sequence"/>
</dbReference>
<dbReference type="Gene3D" id="1.10.10.10">
    <property type="entry name" value="Winged helix-like DNA-binding domain superfamily/Winged helix DNA-binding domain"/>
    <property type="match status" value="1"/>
</dbReference>
<keyword evidence="5" id="KW-0804">Transcription</keyword>
<dbReference type="InterPro" id="IPR039425">
    <property type="entry name" value="RNA_pol_sigma-70-like"/>
</dbReference>
<comment type="similarity">
    <text evidence="1">Belongs to the sigma-70 factor family. ECF subfamily.</text>
</comment>
<comment type="caution">
    <text evidence="8">The sequence shown here is derived from an EMBL/GenBank/DDBJ whole genome shotgun (WGS) entry which is preliminary data.</text>
</comment>
<dbReference type="SUPFAM" id="SSF88946">
    <property type="entry name" value="Sigma2 domain of RNA polymerase sigma factors"/>
    <property type="match status" value="1"/>
</dbReference>
<keyword evidence="3" id="KW-0731">Sigma factor</keyword>
<evidence type="ECO:0000256" key="1">
    <source>
        <dbReference type="ARBA" id="ARBA00010641"/>
    </source>
</evidence>
<accession>A0ABX1WQF5</accession>
<dbReference type="InterPro" id="IPR014284">
    <property type="entry name" value="RNA_pol_sigma-70_dom"/>
</dbReference>
<evidence type="ECO:0000256" key="4">
    <source>
        <dbReference type="ARBA" id="ARBA00023125"/>
    </source>
</evidence>
<feature type="domain" description="RNA polymerase sigma factor 70 region 4 type 2" evidence="7">
    <location>
        <begin position="121"/>
        <end position="172"/>
    </location>
</feature>
<dbReference type="PANTHER" id="PTHR43133:SF8">
    <property type="entry name" value="RNA POLYMERASE SIGMA FACTOR HI_1459-RELATED"/>
    <property type="match status" value="1"/>
</dbReference>
<dbReference type="EMBL" id="RZNH01000001">
    <property type="protein sequence ID" value="NOU58322.1"/>
    <property type="molecule type" value="Genomic_DNA"/>
</dbReference>
<keyword evidence="4" id="KW-0238">DNA-binding</keyword>
<evidence type="ECO:0000259" key="7">
    <source>
        <dbReference type="Pfam" id="PF08281"/>
    </source>
</evidence>
<dbReference type="NCBIfam" id="TIGR02937">
    <property type="entry name" value="sigma70-ECF"/>
    <property type="match status" value="1"/>
</dbReference>
<sequence length="180" mass="21614">MKRKDDEQLMILVRSGELNALSPLFEKYHLRLYNFFLRLTKNQSISEDLVQSVFRRILSYRNTYNEQHKFRSWMYQIARNVHANYYRDNKILISDFSEPEKIEYEADSAIEEMEKESRKKILYEAMDGLQTDQKEIIELSRFQGLKYREIAEITGLSETAVKVKAHRALNKLRELYFKLA</sequence>
<keyword evidence="9" id="KW-1185">Reference proteome</keyword>
<name>A0ABX1WQF5_9BACT</name>
<gene>
    <name evidence="8" type="ORF">ELS83_00735</name>
</gene>
<dbReference type="PANTHER" id="PTHR43133">
    <property type="entry name" value="RNA POLYMERASE ECF-TYPE SIGMA FACTO"/>
    <property type="match status" value="1"/>
</dbReference>
<evidence type="ECO:0000313" key="9">
    <source>
        <dbReference type="Proteomes" id="UP000732105"/>
    </source>
</evidence>
<dbReference type="InterPro" id="IPR007627">
    <property type="entry name" value="RNA_pol_sigma70_r2"/>
</dbReference>
<evidence type="ECO:0000259" key="6">
    <source>
        <dbReference type="Pfam" id="PF04542"/>
    </source>
</evidence>
<feature type="domain" description="RNA polymerase sigma-70 region 2" evidence="6">
    <location>
        <begin position="24"/>
        <end position="90"/>
    </location>
</feature>
<dbReference type="InterPro" id="IPR036388">
    <property type="entry name" value="WH-like_DNA-bd_sf"/>
</dbReference>